<dbReference type="Gene3D" id="2.10.110.10">
    <property type="entry name" value="Cysteine Rich Protein"/>
    <property type="match status" value="1"/>
</dbReference>
<reference evidence="6 7" key="1">
    <citation type="journal article" date="2013" name="Nature">
        <title>The genomes of four tapeworm species reveal adaptations to parasitism.</title>
        <authorList>
            <person name="Tsai I.J."/>
            <person name="Zarowiecki M."/>
            <person name="Holroyd N."/>
            <person name="Garciarrubio A."/>
            <person name="Sanchez-Flores A."/>
            <person name="Brooks K.L."/>
            <person name="Tracey A."/>
            <person name="Bobes R.J."/>
            <person name="Fragoso G."/>
            <person name="Sciutto E."/>
            <person name="Aslett M."/>
            <person name="Beasley H."/>
            <person name="Bennett H.M."/>
            <person name="Cai J."/>
            <person name="Camicia F."/>
            <person name="Clark R."/>
            <person name="Cucher M."/>
            <person name="De Silva N."/>
            <person name="Day T.A."/>
            <person name="Deplazes P."/>
            <person name="Estrada K."/>
            <person name="Fernandez C."/>
            <person name="Holland P.W."/>
            <person name="Hou J."/>
            <person name="Hu S."/>
            <person name="Huckvale T."/>
            <person name="Hung S.S."/>
            <person name="Kamenetzky L."/>
            <person name="Keane J.A."/>
            <person name="Kiss F."/>
            <person name="Koziol U."/>
            <person name="Lambert O."/>
            <person name="Liu K."/>
            <person name="Luo X."/>
            <person name="Luo Y."/>
            <person name="Macchiaroli N."/>
            <person name="Nichol S."/>
            <person name="Paps J."/>
            <person name="Parkinson J."/>
            <person name="Pouchkina-Stantcheva N."/>
            <person name="Riddiford N."/>
            <person name="Rosenzvit M."/>
            <person name="Salinas G."/>
            <person name="Wasmuth J.D."/>
            <person name="Zamanian M."/>
            <person name="Zheng Y."/>
            <person name="Cai X."/>
            <person name="Soberon X."/>
            <person name="Olson P.D."/>
            <person name="Laclette J.P."/>
            <person name="Brehm K."/>
            <person name="Berriman M."/>
            <person name="Garciarrubio A."/>
            <person name="Bobes R.J."/>
            <person name="Fragoso G."/>
            <person name="Sanchez-Flores A."/>
            <person name="Estrada K."/>
            <person name="Cevallos M.A."/>
            <person name="Morett E."/>
            <person name="Gonzalez V."/>
            <person name="Portillo T."/>
            <person name="Ochoa-Leyva A."/>
            <person name="Jose M.V."/>
            <person name="Sciutto E."/>
            <person name="Landa A."/>
            <person name="Jimenez L."/>
            <person name="Valdes V."/>
            <person name="Carrero J.C."/>
            <person name="Larralde C."/>
            <person name="Morales-Montor J."/>
            <person name="Limon-Lason J."/>
            <person name="Soberon X."/>
            <person name="Laclette J.P."/>
        </authorList>
    </citation>
    <scope>NUCLEOTIDE SEQUENCE [LARGE SCALE GENOMIC DNA]</scope>
</reference>
<dbReference type="PANTHER" id="PTHR24206">
    <property type="entry name" value="OS06G0237300 PROTEIN"/>
    <property type="match status" value="1"/>
</dbReference>
<evidence type="ECO:0000313" key="8">
    <source>
        <dbReference type="WBParaSite" id="EgrG_000539800"/>
    </source>
</evidence>
<dbReference type="Pfam" id="PF00412">
    <property type="entry name" value="LIM"/>
    <property type="match status" value="1"/>
</dbReference>
<evidence type="ECO:0000256" key="1">
    <source>
        <dbReference type="ARBA" id="ARBA00022723"/>
    </source>
</evidence>
<accession>A0A068WTK5</accession>
<dbReference type="WBParaSite" id="EgrG_000539800">
    <property type="protein sequence ID" value="EgrG_000539800"/>
    <property type="gene ID" value="EgrG_000539800"/>
</dbReference>
<evidence type="ECO:0000313" key="6">
    <source>
        <dbReference type="EMBL" id="CDS21024.1"/>
    </source>
</evidence>
<evidence type="ECO:0000313" key="7">
    <source>
        <dbReference type="Proteomes" id="UP000492820"/>
    </source>
</evidence>
<reference evidence="8" key="3">
    <citation type="submission" date="2020-10" db="UniProtKB">
        <authorList>
            <consortium name="WormBaseParasite"/>
        </authorList>
    </citation>
    <scope>IDENTIFICATION</scope>
</reference>
<protein>
    <submittedName>
        <fullName evidence="6 8">LIM zinc bindingdomain containing protein</fullName>
    </submittedName>
</protein>
<sequence length="164" mass="18456">MISTPAPVATLQDTSNPLTTKFNNFRYIRVYLLSPHLNHRQKGRGTVLHLAEQRTCASRQRSPSNWPVAVSQSEAAVKMRGVSSDDSMPFQPPKLEKCVRCGKTVYAVERVEAGGQIWHKGCFRCGQCDVVLNLNNYKQADKQLYCGKHYQEMVLAKNTQTPAM</sequence>
<evidence type="ECO:0000256" key="4">
    <source>
        <dbReference type="PROSITE-ProRule" id="PRU00125"/>
    </source>
</evidence>
<dbReference type="Proteomes" id="UP000492820">
    <property type="component" value="Unassembled WGS sequence"/>
</dbReference>
<feature type="domain" description="LIM zinc-binding" evidence="5">
    <location>
        <begin position="96"/>
        <end position="156"/>
    </location>
</feature>
<keyword evidence="1 4" id="KW-0479">Metal-binding</keyword>
<dbReference type="AlphaFoldDB" id="A0A068WTK5"/>
<dbReference type="CDD" id="cd09358">
    <property type="entry name" value="LIM_Mical_like"/>
    <property type="match status" value="1"/>
</dbReference>
<evidence type="ECO:0000256" key="2">
    <source>
        <dbReference type="ARBA" id="ARBA00022833"/>
    </source>
</evidence>
<dbReference type="EMBL" id="LK028582">
    <property type="protein sequence ID" value="CDS21024.1"/>
    <property type="molecule type" value="Genomic_DNA"/>
</dbReference>
<reference evidence="6" key="2">
    <citation type="submission" date="2014-06" db="EMBL/GenBank/DDBJ databases">
        <authorList>
            <person name="Aslett M."/>
        </authorList>
    </citation>
    <scope>NUCLEOTIDE SEQUENCE</scope>
</reference>
<evidence type="ECO:0000259" key="5">
    <source>
        <dbReference type="PROSITE" id="PS50023"/>
    </source>
</evidence>
<dbReference type="GO" id="GO:0046872">
    <property type="term" value="F:metal ion binding"/>
    <property type="evidence" value="ECO:0007669"/>
    <property type="project" value="UniProtKB-KW"/>
</dbReference>
<dbReference type="SUPFAM" id="SSF57716">
    <property type="entry name" value="Glucocorticoid receptor-like (DNA-binding domain)"/>
    <property type="match status" value="2"/>
</dbReference>
<dbReference type="SMART" id="SM00132">
    <property type="entry name" value="LIM"/>
    <property type="match status" value="1"/>
</dbReference>
<dbReference type="PROSITE" id="PS50023">
    <property type="entry name" value="LIM_DOMAIN_2"/>
    <property type="match status" value="1"/>
</dbReference>
<keyword evidence="2 4" id="KW-0862">Zinc</keyword>
<evidence type="ECO:0000256" key="3">
    <source>
        <dbReference type="ARBA" id="ARBA00023038"/>
    </source>
</evidence>
<dbReference type="PROSITE" id="PS00478">
    <property type="entry name" value="LIM_DOMAIN_1"/>
    <property type="match status" value="1"/>
</dbReference>
<gene>
    <name evidence="6" type="ORF">EgrG_000539800</name>
</gene>
<dbReference type="OrthoDB" id="1679758at2759"/>
<name>A0A068WTK5_ECHGR</name>
<keyword evidence="3 4" id="KW-0440">LIM domain</keyword>
<organism evidence="6">
    <name type="scientific">Echinococcus granulosus</name>
    <name type="common">Hydatid tapeworm</name>
    <dbReference type="NCBI Taxonomy" id="6210"/>
    <lineage>
        <taxon>Eukaryota</taxon>
        <taxon>Metazoa</taxon>
        <taxon>Spiralia</taxon>
        <taxon>Lophotrochozoa</taxon>
        <taxon>Platyhelminthes</taxon>
        <taxon>Cestoda</taxon>
        <taxon>Eucestoda</taxon>
        <taxon>Cyclophyllidea</taxon>
        <taxon>Taeniidae</taxon>
        <taxon>Echinococcus</taxon>
        <taxon>Echinococcus granulosus group</taxon>
    </lineage>
</organism>
<proteinExistence type="predicted"/>
<dbReference type="InterPro" id="IPR001781">
    <property type="entry name" value="Znf_LIM"/>
</dbReference>